<evidence type="ECO:0000256" key="4">
    <source>
        <dbReference type="ARBA" id="ARBA00022692"/>
    </source>
</evidence>
<accession>A0A2C5XHQ0</accession>
<evidence type="ECO:0000256" key="8">
    <source>
        <dbReference type="ARBA" id="ARBA00023170"/>
    </source>
</evidence>
<feature type="transmembrane region" description="Helical" evidence="10">
    <location>
        <begin position="61"/>
        <end position="84"/>
    </location>
</feature>
<comment type="caution">
    <text evidence="11">The sequence shown here is derived from an EMBL/GenBank/DDBJ whole genome shotgun (WGS) entry which is preliminary data.</text>
</comment>
<evidence type="ECO:0000313" key="11">
    <source>
        <dbReference type="EMBL" id="PHH72789.1"/>
    </source>
</evidence>
<keyword evidence="9" id="KW-0807">Transducer</keyword>
<proteinExistence type="inferred from homology"/>
<dbReference type="PANTHER" id="PTHR28097:SF1">
    <property type="entry name" value="PHEROMONE A FACTOR RECEPTOR"/>
    <property type="match status" value="1"/>
</dbReference>
<feature type="transmembrane region" description="Helical" evidence="10">
    <location>
        <begin position="104"/>
        <end position="125"/>
    </location>
</feature>
<organism evidence="11 12">
    <name type="scientific">Ophiocordyceps camponoti-rufipedis</name>
    <dbReference type="NCBI Taxonomy" id="2004952"/>
    <lineage>
        <taxon>Eukaryota</taxon>
        <taxon>Fungi</taxon>
        <taxon>Dikarya</taxon>
        <taxon>Ascomycota</taxon>
        <taxon>Pezizomycotina</taxon>
        <taxon>Sordariomycetes</taxon>
        <taxon>Hypocreomycetidae</taxon>
        <taxon>Hypocreales</taxon>
        <taxon>Ophiocordycipitaceae</taxon>
        <taxon>Ophiocordyceps</taxon>
    </lineage>
</organism>
<dbReference type="PANTHER" id="PTHR28097">
    <property type="entry name" value="PHEROMONE A FACTOR RECEPTOR"/>
    <property type="match status" value="1"/>
</dbReference>
<evidence type="ECO:0000256" key="6">
    <source>
        <dbReference type="ARBA" id="ARBA00023040"/>
    </source>
</evidence>
<evidence type="ECO:0000256" key="5">
    <source>
        <dbReference type="ARBA" id="ARBA00022989"/>
    </source>
</evidence>
<evidence type="ECO:0000313" key="12">
    <source>
        <dbReference type="Proteomes" id="UP000226431"/>
    </source>
</evidence>
<sequence length="491" mass="54574">MDPSSEPGIHLLSGNQTAVVGPQPSAMASLTHNLILRVTLALVANAVCLVPLRVLRRNGEFAAAVCVISVELLNFESILCALIWRDDDVASWWPGYGLCDIIIHLHNAVTALFISCLLAIMRNLYQQVGLARAGPLHRSERRRRNLVQALIIFPLPLLNLALTLIVAERRYVIGTLMGCTWAPHSSWPNLAFFVFPPVVLSVVTVIYAALTYFRFREIAKTTRTALSNNPRASRRSQRTRRRLYLMVTAIMVPTLPLVVAVAVANVLQKSGGEHFDFYAVHNQAEPPWSVILFLPSSEILWINLNNCYINVLVAIPIFGFFGTTKDAINEYRLVALSVGLGYLFPALRREYDPDRMPCSATSTGTSGPALTVQSFSSSPFSKKPRRLALFRSVSSSRDVERDNEPFEEDVAIYPSQTRQDTSVTDPARHRNPFLFRTRLNFRLPIRTAQHSEFVLRPLPPAAHIDDATSAESSEFGAVCGGNMPPQRNTAN</sequence>
<comment type="subcellular location">
    <subcellularLocation>
        <location evidence="1">Membrane</location>
        <topology evidence="1">Multi-pass membrane protein</topology>
    </subcellularLocation>
</comment>
<feature type="transmembrane region" description="Helical" evidence="10">
    <location>
        <begin position="146"/>
        <end position="167"/>
    </location>
</feature>
<dbReference type="Proteomes" id="UP000226431">
    <property type="component" value="Unassembled WGS sequence"/>
</dbReference>
<keyword evidence="5 10" id="KW-1133">Transmembrane helix</keyword>
<keyword evidence="8" id="KW-0675">Receptor</keyword>
<evidence type="ECO:0000256" key="9">
    <source>
        <dbReference type="ARBA" id="ARBA00023224"/>
    </source>
</evidence>
<keyword evidence="7 10" id="KW-0472">Membrane</keyword>
<keyword evidence="6" id="KW-0297">G-protein coupled receptor</keyword>
<dbReference type="EMBL" id="NJES01000393">
    <property type="protein sequence ID" value="PHH72789.1"/>
    <property type="molecule type" value="Genomic_DNA"/>
</dbReference>
<feature type="transmembrane region" description="Helical" evidence="10">
    <location>
        <begin position="190"/>
        <end position="213"/>
    </location>
</feature>
<dbReference type="GO" id="GO:0000750">
    <property type="term" value="P:pheromone-dependent signal transduction involved in conjugation with cellular fusion"/>
    <property type="evidence" value="ECO:0007669"/>
    <property type="project" value="TreeGrafter"/>
</dbReference>
<feature type="transmembrane region" description="Helical" evidence="10">
    <location>
        <begin position="34"/>
        <end position="54"/>
    </location>
</feature>
<keyword evidence="4 10" id="KW-0812">Transmembrane</keyword>
<keyword evidence="3" id="KW-0589">Pheromone response</keyword>
<feature type="transmembrane region" description="Helical" evidence="10">
    <location>
        <begin position="243"/>
        <end position="267"/>
    </location>
</feature>
<dbReference type="STRING" id="2004952.A0A2C5XHQ0"/>
<dbReference type="InterPro" id="IPR001499">
    <property type="entry name" value="GPCR_STE3"/>
</dbReference>
<evidence type="ECO:0000256" key="1">
    <source>
        <dbReference type="ARBA" id="ARBA00004141"/>
    </source>
</evidence>
<evidence type="ECO:0000256" key="2">
    <source>
        <dbReference type="ARBA" id="ARBA00011085"/>
    </source>
</evidence>
<keyword evidence="12" id="KW-1185">Reference proteome</keyword>
<name>A0A2C5XHQ0_9HYPO</name>
<dbReference type="GO" id="GO:0004932">
    <property type="term" value="F:mating-type factor pheromone receptor activity"/>
    <property type="evidence" value="ECO:0007669"/>
    <property type="project" value="InterPro"/>
</dbReference>
<evidence type="ECO:0000256" key="7">
    <source>
        <dbReference type="ARBA" id="ARBA00023136"/>
    </source>
</evidence>
<comment type="similarity">
    <text evidence="2">Belongs to the G-protein coupled receptor 4 family.</text>
</comment>
<feature type="transmembrane region" description="Helical" evidence="10">
    <location>
        <begin position="299"/>
        <end position="322"/>
    </location>
</feature>
<dbReference type="Pfam" id="PF02076">
    <property type="entry name" value="STE3"/>
    <property type="match status" value="1"/>
</dbReference>
<reference evidence="11 12" key="1">
    <citation type="submission" date="2017-06" db="EMBL/GenBank/DDBJ databases">
        <title>Ant-infecting Ophiocordyceps genomes reveal a high diversity of potential behavioral manipulation genes and a possible major role for enterotoxins.</title>
        <authorList>
            <person name="De Bekker C."/>
            <person name="Evans H.C."/>
            <person name="Brachmann A."/>
            <person name="Hughes D.P."/>
        </authorList>
    </citation>
    <scope>NUCLEOTIDE SEQUENCE [LARGE SCALE GENOMIC DNA]</scope>
    <source>
        <strain evidence="11 12">Map16</strain>
    </source>
</reference>
<protein>
    <submittedName>
        <fullName evidence="11">Uncharacterized protein</fullName>
    </submittedName>
</protein>
<dbReference type="AlphaFoldDB" id="A0A2C5XHQ0"/>
<evidence type="ECO:0000256" key="10">
    <source>
        <dbReference type="SAM" id="Phobius"/>
    </source>
</evidence>
<dbReference type="GO" id="GO:0005886">
    <property type="term" value="C:plasma membrane"/>
    <property type="evidence" value="ECO:0007669"/>
    <property type="project" value="TreeGrafter"/>
</dbReference>
<gene>
    <name evidence="11" type="ORF">CDD80_4263</name>
</gene>
<evidence type="ECO:0000256" key="3">
    <source>
        <dbReference type="ARBA" id="ARBA00022507"/>
    </source>
</evidence>
<dbReference type="OrthoDB" id="2874149at2759"/>